<sequence>MDMIELDGAAGGGQLLRTALTLSLCTGTGFTFSNIRGARPRPGLMRQHLTAVVAAATIGQARTHGAQIGATTLRFEPGAVVPGDYQFATGSAGSTTLVLQTVLPALWRAAAPSRLTLEGGTHNPLAPCADFLAETWLPALQRLGVSAALTLDRHGFYPAGGGALRASIAPCAQLRHVDFAARGALQAIEAQVLISGLSGKIGRRELAVLAERLGVDANPRHVHSVRPAQGPGNTALVRVRHAAHVEVFAGHGERGVSAEQVGERLAAQVRRYLDSGACVGEHLADQLLLPMALAGGGAFTTDTVSAHLSSNARLIEKFLPVEIAWEQVAAQQWRVVVSS</sequence>
<evidence type="ECO:0000256" key="1">
    <source>
        <dbReference type="ARBA" id="ARBA00009206"/>
    </source>
</evidence>
<accession>A0ABU9LDY7</accession>
<dbReference type="InterPro" id="IPR037136">
    <property type="entry name" value="RNA3'_phos_cyclase_dom_sf"/>
</dbReference>
<dbReference type="InterPro" id="IPR013791">
    <property type="entry name" value="RNA3'-term_phos_cycl_insert"/>
</dbReference>
<dbReference type="PIRSF" id="PIRSF005378">
    <property type="entry name" value="RNA3'_term_phos_cycl_euk"/>
    <property type="match status" value="1"/>
</dbReference>
<dbReference type="InterPro" id="IPR000228">
    <property type="entry name" value="RNA3'_term_phos_cyc"/>
</dbReference>
<dbReference type="SUPFAM" id="SSF52913">
    <property type="entry name" value="RNA 3'-terminal phosphate cyclase, RPTC, insert domain"/>
    <property type="match status" value="1"/>
</dbReference>
<evidence type="ECO:0000256" key="6">
    <source>
        <dbReference type="NCBIfam" id="TIGR03399"/>
    </source>
</evidence>
<keyword evidence="5" id="KW-0963">Cytoplasm</keyword>
<protein>
    <recommendedName>
        <fullName evidence="5 6">RNA 3'-terminal phosphate cyclase</fullName>
        <shortName evidence="5">RNA cyclase</shortName>
        <shortName evidence="5">RNA-3'-phosphate cyclase</shortName>
        <ecNumber evidence="5 6">6.5.1.4</ecNumber>
    </recommendedName>
</protein>
<dbReference type="Pfam" id="PF05189">
    <property type="entry name" value="RTC_insert"/>
    <property type="match status" value="1"/>
</dbReference>
<feature type="binding site" evidence="5">
    <location>
        <position position="100"/>
    </location>
    <ligand>
        <name>ATP</name>
        <dbReference type="ChEBI" id="CHEBI:30616"/>
    </ligand>
</feature>
<keyword evidence="10" id="KW-1185">Reference proteome</keyword>
<evidence type="ECO:0000256" key="3">
    <source>
        <dbReference type="ARBA" id="ARBA00022741"/>
    </source>
</evidence>
<dbReference type="EMBL" id="JAQJCQ010000014">
    <property type="protein sequence ID" value="MEL4892922.1"/>
    <property type="molecule type" value="Genomic_DNA"/>
</dbReference>
<reference evidence="9 10" key="1">
    <citation type="journal article" date="2024" name="FEMS Microbiol. Lett.">
        <title>Xanthomonas protegens sp. nov., a novel rice seed-associated bacterium, provides in vivo protection against X. oryzae pv. oryzae, the bacterial leaf blight pathogen.</title>
        <authorList>
            <person name="Rana R."/>
            <person name="Sharma A."/>
            <person name="Madhavan V.N."/>
            <person name="Korpole S."/>
            <person name="Sonti R.V."/>
            <person name="Patel H.K."/>
            <person name="Patil P.B."/>
        </authorList>
    </citation>
    <scope>NUCLEOTIDE SEQUENCE [LARGE SCALE GENOMIC DNA]</scope>
    <source>
        <strain evidence="9 10">PPL118</strain>
    </source>
</reference>
<dbReference type="Pfam" id="PF01137">
    <property type="entry name" value="RTC"/>
    <property type="match status" value="1"/>
</dbReference>
<dbReference type="InterPro" id="IPR036553">
    <property type="entry name" value="RPTC_insert"/>
</dbReference>
<dbReference type="HAMAP" id="MF_00200">
    <property type="entry name" value="RTC"/>
    <property type="match status" value="1"/>
</dbReference>
<dbReference type="InterPro" id="IPR023797">
    <property type="entry name" value="RNA3'_phos_cyclase_dom"/>
</dbReference>
<evidence type="ECO:0000313" key="9">
    <source>
        <dbReference type="EMBL" id="MEL4892922.1"/>
    </source>
</evidence>
<dbReference type="Gene3D" id="3.30.360.20">
    <property type="entry name" value="RNA 3'-terminal phosphate cyclase, insert domain"/>
    <property type="match status" value="1"/>
</dbReference>
<dbReference type="EC" id="6.5.1.4" evidence="5 6"/>
<feature type="active site" description="Tele-AMP-histidine intermediate" evidence="5">
    <location>
        <position position="307"/>
    </location>
</feature>
<evidence type="ECO:0000256" key="4">
    <source>
        <dbReference type="ARBA" id="ARBA00024481"/>
    </source>
</evidence>
<proteinExistence type="inferred from homology"/>
<feature type="domain" description="RNA 3'-terminal phosphate cyclase" evidence="7">
    <location>
        <begin position="11"/>
        <end position="323"/>
    </location>
</feature>
<comment type="subcellular location">
    <subcellularLocation>
        <location evidence="5">Cytoplasm</location>
    </subcellularLocation>
</comment>
<dbReference type="InterPro" id="IPR013792">
    <property type="entry name" value="RNA3'P_cycl/enolpyr_Trfase_a/b"/>
</dbReference>
<keyword evidence="3 5" id="KW-0547">Nucleotide-binding</keyword>
<comment type="similarity">
    <text evidence="1 5">Belongs to the RNA 3'-terminal cyclase family. Type 1 subfamily.</text>
</comment>
<dbReference type="InterPro" id="IPR020719">
    <property type="entry name" value="RNA3'_term_phos_cycl-like_CS"/>
</dbReference>
<evidence type="ECO:0000256" key="5">
    <source>
        <dbReference type="HAMAP-Rule" id="MF_00200"/>
    </source>
</evidence>
<dbReference type="PROSITE" id="PS01287">
    <property type="entry name" value="RTC"/>
    <property type="match status" value="1"/>
</dbReference>
<organism evidence="9 10">
    <name type="scientific">Xanthomonas protegens</name>
    <dbReference type="NCBI Taxonomy" id="3380705"/>
    <lineage>
        <taxon>Bacteria</taxon>
        <taxon>Pseudomonadati</taxon>
        <taxon>Pseudomonadota</taxon>
        <taxon>Gammaproteobacteria</taxon>
        <taxon>Lysobacterales</taxon>
        <taxon>Lysobacteraceae</taxon>
        <taxon>Xanthomonas</taxon>
    </lineage>
</organism>
<dbReference type="GO" id="GO:0003963">
    <property type="term" value="F:RNA-3'-phosphate cyclase activity"/>
    <property type="evidence" value="ECO:0007669"/>
    <property type="project" value="UniProtKB-EC"/>
</dbReference>
<keyword evidence="5" id="KW-0067">ATP-binding</keyword>
<dbReference type="RefSeq" id="WP_342074204.1">
    <property type="nucleotide sequence ID" value="NZ_JAQJCQ010000014.1"/>
</dbReference>
<evidence type="ECO:0000259" key="8">
    <source>
        <dbReference type="Pfam" id="PF05189"/>
    </source>
</evidence>
<dbReference type="PANTHER" id="PTHR11096:SF0">
    <property type="entry name" value="RNA 3'-TERMINAL PHOSPHATE CYCLASE"/>
    <property type="match status" value="1"/>
</dbReference>
<dbReference type="NCBIfam" id="TIGR03399">
    <property type="entry name" value="RNA_3prim_cycl"/>
    <property type="match status" value="1"/>
</dbReference>
<evidence type="ECO:0000313" key="10">
    <source>
        <dbReference type="Proteomes" id="UP001486626"/>
    </source>
</evidence>
<dbReference type="Proteomes" id="UP001486626">
    <property type="component" value="Unassembled WGS sequence"/>
</dbReference>
<comment type="catalytic activity">
    <reaction evidence="4 5">
        <text>a 3'-end 3'-phospho-ribonucleotide-RNA + ATP = a 3'-end 2',3'-cyclophospho-ribonucleotide-RNA + AMP + diphosphate</text>
        <dbReference type="Rhea" id="RHEA:23976"/>
        <dbReference type="Rhea" id="RHEA-COMP:10463"/>
        <dbReference type="Rhea" id="RHEA-COMP:10464"/>
        <dbReference type="ChEBI" id="CHEBI:30616"/>
        <dbReference type="ChEBI" id="CHEBI:33019"/>
        <dbReference type="ChEBI" id="CHEBI:83062"/>
        <dbReference type="ChEBI" id="CHEBI:83064"/>
        <dbReference type="ChEBI" id="CHEBI:456215"/>
        <dbReference type="EC" id="6.5.1.4"/>
    </reaction>
</comment>
<dbReference type="InterPro" id="IPR017770">
    <property type="entry name" value="RNA3'_term_phos_cyc_type_1"/>
</dbReference>
<dbReference type="PANTHER" id="PTHR11096">
    <property type="entry name" value="RNA 3' TERMINAL PHOSPHATE CYCLASE"/>
    <property type="match status" value="1"/>
</dbReference>
<dbReference type="NCBIfam" id="NF003246">
    <property type="entry name" value="PRK04204.1-2"/>
    <property type="match status" value="1"/>
</dbReference>
<feature type="domain" description="RNA 3'-terminal phosphate cyclase insert" evidence="8">
    <location>
        <begin position="181"/>
        <end position="273"/>
    </location>
</feature>
<dbReference type="Gene3D" id="3.65.10.20">
    <property type="entry name" value="RNA 3'-terminal phosphate cyclase domain"/>
    <property type="match status" value="1"/>
</dbReference>
<feature type="binding site" evidence="5">
    <location>
        <begin position="282"/>
        <end position="286"/>
    </location>
    <ligand>
        <name>ATP</name>
        <dbReference type="ChEBI" id="CHEBI:30616"/>
    </ligand>
</feature>
<name>A0ABU9LDY7_9XANT</name>
<comment type="caution">
    <text evidence="9">The sequence shown here is derived from an EMBL/GenBank/DDBJ whole genome shotgun (WGS) entry which is preliminary data.</text>
</comment>
<keyword evidence="2 5" id="KW-0436">Ligase</keyword>
<gene>
    <name evidence="5 9" type="primary">rtcA</name>
    <name evidence="9" type="ORF">PIQ37_15985</name>
</gene>
<evidence type="ECO:0000259" key="7">
    <source>
        <dbReference type="Pfam" id="PF01137"/>
    </source>
</evidence>
<evidence type="ECO:0000256" key="2">
    <source>
        <dbReference type="ARBA" id="ARBA00022598"/>
    </source>
</evidence>
<comment type="function">
    <text evidence="5">Catalyzes the conversion of 3'-phosphate to a 2',3'-cyclic phosphodiester at the end of RNA. The mechanism of action of the enzyme occurs in 3 steps: (A) adenylation of the enzyme by ATP; (B) transfer of adenylate to an RNA-N3'P to produce RNA-N3'PP5'A; (C) and attack of the adjacent 2'-hydroxyl on the 3'-phosphorus in the diester linkage to produce the cyclic end product. The biological role of this enzyme is unknown but it is likely to function in some aspects of cellular RNA processing.</text>
</comment>
<dbReference type="SUPFAM" id="SSF55205">
    <property type="entry name" value="EPT/RTPC-like"/>
    <property type="match status" value="2"/>
</dbReference>